<proteinExistence type="predicted"/>
<sequence>MNNHNTDQYLTTNSYPKFFGITIKQNATVGGNLTASSATIRKIHTDDINIIKLTASDVEINNKLDVYGKTTTNTLNVIDCANVNVLHVNDIAHMKSVCVSDVIDTKILNVRQALNTEKLNVLSLNTEKLNSLNIINSCDIRTTNLNVLEKAVIDGSVIIKGDTCMNKLSVNNVTIKGTISIPVSETLFRDDATPTIKSCNNSLIITYNAATKIYQLWYYDGIWSKI</sequence>
<dbReference type="EMBL" id="MK071988">
    <property type="protein sequence ID" value="AYV76621.1"/>
    <property type="molecule type" value="Genomic_DNA"/>
</dbReference>
<reference evidence="1" key="1">
    <citation type="submission" date="2018-10" db="EMBL/GenBank/DDBJ databases">
        <title>Hidden diversity of soil giant viruses.</title>
        <authorList>
            <person name="Schulz F."/>
            <person name="Alteio L."/>
            <person name="Goudeau D."/>
            <person name="Ryan E.M."/>
            <person name="Malmstrom R.R."/>
            <person name="Blanchard J."/>
            <person name="Woyke T."/>
        </authorList>
    </citation>
    <scope>NUCLEOTIDE SEQUENCE</scope>
    <source>
        <strain evidence="1">TEV1</strain>
    </source>
</reference>
<gene>
    <name evidence="1" type="ORF">Terrestrivirus10_5</name>
</gene>
<protein>
    <submittedName>
        <fullName evidence="1">Uncharacterized protein</fullName>
    </submittedName>
</protein>
<accession>A0A3G4ZRK6</accession>
<name>A0A3G4ZRK6_9VIRU</name>
<organism evidence="1">
    <name type="scientific">Terrestrivirus sp</name>
    <dbReference type="NCBI Taxonomy" id="2487775"/>
    <lineage>
        <taxon>Viruses</taxon>
        <taxon>Varidnaviria</taxon>
        <taxon>Bamfordvirae</taxon>
        <taxon>Nucleocytoviricota</taxon>
        <taxon>Megaviricetes</taxon>
        <taxon>Imitervirales</taxon>
        <taxon>Mimiviridae</taxon>
        <taxon>Klosneuvirinae</taxon>
    </lineage>
</organism>
<evidence type="ECO:0000313" key="1">
    <source>
        <dbReference type="EMBL" id="AYV76621.1"/>
    </source>
</evidence>